<dbReference type="GO" id="GO:0009117">
    <property type="term" value="P:nucleotide metabolic process"/>
    <property type="evidence" value="ECO:0007669"/>
    <property type="project" value="TreeGrafter"/>
</dbReference>
<dbReference type="InterPro" id="IPR011146">
    <property type="entry name" value="HIT-like"/>
</dbReference>
<dbReference type="PROSITE" id="PS51084">
    <property type="entry name" value="HIT_2"/>
    <property type="match status" value="1"/>
</dbReference>
<reference evidence="5 6" key="1">
    <citation type="submission" date="2019-01" db="EMBL/GenBank/DDBJ databases">
        <title>Sequencing the genomes of 1000 actinobacteria strains.</title>
        <authorList>
            <person name="Klenk H.-P."/>
        </authorList>
    </citation>
    <scope>NUCLEOTIDE SEQUENCE [LARGE SCALE GENOMIC DNA]</scope>
    <source>
        <strain evidence="5 6">DSM 43925</strain>
    </source>
</reference>
<comment type="caution">
    <text evidence="5">The sequence shown here is derived from an EMBL/GenBank/DDBJ whole genome shotgun (WGS) entry which is preliminary data.</text>
</comment>
<organism evidence="5 6">
    <name type="scientific">Nonomuraea polychroma</name>
    <dbReference type="NCBI Taxonomy" id="46176"/>
    <lineage>
        <taxon>Bacteria</taxon>
        <taxon>Bacillati</taxon>
        <taxon>Actinomycetota</taxon>
        <taxon>Actinomycetes</taxon>
        <taxon>Streptosporangiales</taxon>
        <taxon>Streptosporangiaceae</taxon>
        <taxon>Nonomuraea</taxon>
    </lineage>
</organism>
<evidence type="ECO:0000313" key="6">
    <source>
        <dbReference type="Proteomes" id="UP000284824"/>
    </source>
</evidence>
<protein>
    <submittedName>
        <fullName evidence="5">Histidine triad (HIT) family protein</fullName>
    </submittedName>
</protein>
<evidence type="ECO:0000256" key="1">
    <source>
        <dbReference type="PIRSR" id="PIRSR601310-1"/>
    </source>
</evidence>
<dbReference type="AlphaFoldDB" id="A0A438M566"/>
<dbReference type="RefSeq" id="WP_127933306.1">
    <property type="nucleotide sequence ID" value="NZ_SAUN01000001.1"/>
</dbReference>
<dbReference type="InterPro" id="IPR001310">
    <property type="entry name" value="Histidine_triad_HIT"/>
</dbReference>
<gene>
    <name evidence="5" type="ORF">EDD27_3451</name>
</gene>
<keyword evidence="6" id="KW-1185">Reference proteome</keyword>
<dbReference type="InterPro" id="IPR039384">
    <property type="entry name" value="HINT"/>
</dbReference>
<dbReference type="PANTHER" id="PTHR46648:SF1">
    <property type="entry name" value="ADENOSINE 5'-MONOPHOSPHORAMIDASE HNT1"/>
    <property type="match status" value="1"/>
</dbReference>
<feature type="short sequence motif" description="Histidine triad motif" evidence="2 3">
    <location>
        <begin position="97"/>
        <end position="101"/>
    </location>
</feature>
<feature type="domain" description="HIT" evidence="4">
    <location>
        <begin position="5"/>
        <end position="112"/>
    </location>
</feature>
<dbReference type="OrthoDB" id="9784774at2"/>
<feature type="active site" description="Tele-AMP-histidine intermediate" evidence="1">
    <location>
        <position position="99"/>
    </location>
</feature>
<dbReference type="PANTHER" id="PTHR46648">
    <property type="entry name" value="HIT FAMILY PROTEIN 1"/>
    <property type="match status" value="1"/>
</dbReference>
<evidence type="ECO:0000256" key="2">
    <source>
        <dbReference type="PIRSR" id="PIRSR601310-3"/>
    </source>
</evidence>
<dbReference type="Gene3D" id="3.30.428.10">
    <property type="entry name" value="HIT-like"/>
    <property type="match status" value="1"/>
</dbReference>
<dbReference type="GO" id="GO:0003824">
    <property type="term" value="F:catalytic activity"/>
    <property type="evidence" value="ECO:0007669"/>
    <property type="project" value="InterPro"/>
</dbReference>
<dbReference type="PRINTS" id="PR00332">
    <property type="entry name" value="HISTRIAD"/>
</dbReference>
<sequence length="136" mass="15021">MDDCIFCKIVSGQAPGYRVLQDEATVAFLDRAPATPGHTLVVPRNHARDVWDLPEDEHVHVARMVHRVALLLRTALTPDGLSITHATGAAAGQDVFHFHTHVIPRWPGDGLRPKWVSQRATEEDLAAIQARIQAAR</sequence>
<dbReference type="InterPro" id="IPR036265">
    <property type="entry name" value="HIT-like_sf"/>
</dbReference>
<evidence type="ECO:0000256" key="3">
    <source>
        <dbReference type="PROSITE-ProRule" id="PRU00464"/>
    </source>
</evidence>
<dbReference type="PROSITE" id="PS00892">
    <property type="entry name" value="HIT_1"/>
    <property type="match status" value="1"/>
</dbReference>
<dbReference type="CDD" id="cd01277">
    <property type="entry name" value="HINT_subgroup"/>
    <property type="match status" value="1"/>
</dbReference>
<evidence type="ECO:0000313" key="5">
    <source>
        <dbReference type="EMBL" id="RVX41000.1"/>
    </source>
</evidence>
<dbReference type="Pfam" id="PF01230">
    <property type="entry name" value="HIT"/>
    <property type="match status" value="1"/>
</dbReference>
<dbReference type="Proteomes" id="UP000284824">
    <property type="component" value="Unassembled WGS sequence"/>
</dbReference>
<dbReference type="SUPFAM" id="SSF54197">
    <property type="entry name" value="HIT-like"/>
    <property type="match status" value="1"/>
</dbReference>
<dbReference type="InterPro" id="IPR019808">
    <property type="entry name" value="Histidine_triad_CS"/>
</dbReference>
<dbReference type="EMBL" id="SAUN01000001">
    <property type="protein sequence ID" value="RVX41000.1"/>
    <property type="molecule type" value="Genomic_DNA"/>
</dbReference>
<accession>A0A438M566</accession>
<name>A0A438M566_9ACTN</name>
<evidence type="ECO:0000259" key="4">
    <source>
        <dbReference type="PROSITE" id="PS51084"/>
    </source>
</evidence>
<proteinExistence type="predicted"/>